<dbReference type="RefSeq" id="WP_201638086.1">
    <property type="nucleotide sequence ID" value="NZ_JAEQNB010000008.1"/>
</dbReference>
<dbReference type="Proteomes" id="UP000602284">
    <property type="component" value="Unassembled WGS sequence"/>
</dbReference>
<organism evidence="1 2">
    <name type="scientific">Tumebacillus amylolyticus</name>
    <dbReference type="NCBI Taxonomy" id="2801339"/>
    <lineage>
        <taxon>Bacteria</taxon>
        <taxon>Bacillati</taxon>
        <taxon>Bacillota</taxon>
        <taxon>Bacilli</taxon>
        <taxon>Bacillales</taxon>
        <taxon>Alicyclobacillaceae</taxon>
        <taxon>Tumebacillus</taxon>
    </lineage>
</organism>
<accession>A0ABS1JFN5</accession>
<keyword evidence="2" id="KW-1185">Reference proteome</keyword>
<reference evidence="1 2" key="1">
    <citation type="submission" date="2021-01" db="EMBL/GenBank/DDBJ databases">
        <title>Tumebacillus sp. strain ITR2 16S ribosomal RNA gene Genome sequencing and assembly.</title>
        <authorList>
            <person name="Kang M."/>
        </authorList>
    </citation>
    <scope>NUCLEOTIDE SEQUENCE [LARGE SCALE GENOMIC DNA]</scope>
    <source>
        <strain evidence="1 2">ITR2</strain>
    </source>
</reference>
<dbReference type="EMBL" id="JAEQNB010000008">
    <property type="protein sequence ID" value="MBL0389092.1"/>
    <property type="molecule type" value="Genomic_DNA"/>
</dbReference>
<sequence>MKQPDEHEVWRSYATGILSGGAPLKTDEFSELLECYCREKSIVLEAVWVQLLKQNRLNQDQLQELQQKTTDSREIQKQLLLLHMGENVNQKNPLTREDVQKLLQVRGYALLQKALLQDLVTTEALEEFRLPLAGEKDKKHLERLFDFMNNSAIQYVDDGAQSILKSGIDVLIGKKKT</sequence>
<evidence type="ECO:0000313" key="1">
    <source>
        <dbReference type="EMBL" id="MBL0389092.1"/>
    </source>
</evidence>
<gene>
    <name evidence="1" type="ORF">JJB07_21085</name>
</gene>
<name>A0ABS1JFN5_9BACL</name>
<proteinExistence type="predicted"/>
<comment type="caution">
    <text evidence="1">The sequence shown here is derived from an EMBL/GenBank/DDBJ whole genome shotgun (WGS) entry which is preliminary data.</text>
</comment>
<protein>
    <submittedName>
        <fullName evidence="1">Uncharacterized protein</fullName>
    </submittedName>
</protein>
<evidence type="ECO:0000313" key="2">
    <source>
        <dbReference type="Proteomes" id="UP000602284"/>
    </source>
</evidence>